<dbReference type="InterPro" id="IPR015341">
    <property type="entry name" value="Glyco_hydro_38_cen"/>
</dbReference>
<dbReference type="PANTHER" id="PTHR46017">
    <property type="entry name" value="ALPHA-MANNOSIDASE 2C1"/>
    <property type="match status" value="1"/>
</dbReference>
<dbReference type="InterPro" id="IPR000602">
    <property type="entry name" value="Glyco_hydro_38_N"/>
</dbReference>
<name>A0ABX6QIU4_9HYPH</name>
<keyword evidence="2" id="KW-0479">Metal-binding</keyword>
<dbReference type="SUPFAM" id="SSF88713">
    <property type="entry name" value="Glycoside hydrolase/deacetylase"/>
    <property type="match status" value="1"/>
</dbReference>
<dbReference type="Gene3D" id="3.20.110.10">
    <property type="entry name" value="Glycoside hydrolase 38, N terminal domain"/>
    <property type="match status" value="1"/>
</dbReference>
<dbReference type="Pfam" id="PF07748">
    <property type="entry name" value="Glyco_hydro_38C"/>
    <property type="match status" value="1"/>
</dbReference>
<dbReference type="Gene3D" id="2.70.98.30">
    <property type="entry name" value="Golgi alpha-mannosidase II, domain 4"/>
    <property type="match status" value="1"/>
</dbReference>
<dbReference type="InterPro" id="IPR011330">
    <property type="entry name" value="Glyco_hydro/deAcase_b/a-brl"/>
</dbReference>
<dbReference type="InterPro" id="IPR011682">
    <property type="entry name" value="Glyco_hydro_38_C"/>
</dbReference>
<dbReference type="InterPro" id="IPR028995">
    <property type="entry name" value="Glyco_hydro_57/38_cen_sf"/>
</dbReference>
<dbReference type="Pfam" id="PF01074">
    <property type="entry name" value="Glyco_hydro_38N"/>
    <property type="match status" value="1"/>
</dbReference>
<evidence type="ECO:0000313" key="7">
    <source>
        <dbReference type="Proteomes" id="UP000308530"/>
    </source>
</evidence>
<reference evidence="6 7" key="1">
    <citation type="submission" date="2020-06" db="EMBL/GenBank/DDBJ databases">
        <title>Genome sequence of Rhizobium sp strain ADMK78.</title>
        <authorList>
            <person name="Rahi P."/>
        </authorList>
    </citation>
    <scope>NUCLEOTIDE SEQUENCE [LARGE SCALE GENOMIC DNA]</scope>
    <source>
        <strain evidence="6 7">ADMK78</strain>
    </source>
</reference>
<evidence type="ECO:0000256" key="4">
    <source>
        <dbReference type="ARBA" id="ARBA00023295"/>
    </source>
</evidence>
<comment type="similarity">
    <text evidence="1">Belongs to the glycosyl hydrolase 38 family.</text>
</comment>
<evidence type="ECO:0000256" key="2">
    <source>
        <dbReference type="ARBA" id="ARBA00022723"/>
    </source>
</evidence>
<dbReference type="SUPFAM" id="SSF88688">
    <property type="entry name" value="Families 57/38 glycoside transferase middle domain"/>
    <property type="match status" value="1"/>
</dbReference>
<dbReference type="CDD" id="cd10789">
    <property type="entry name" value="GH38N_AMII_ER_cytosolic"/>
    <property type="match status" value="1"/>
</dbReference>
<evidence type="ECO:0000259" key="5">
    <source>
        <dbReference type="SMART" id="SM00872"/>
    </source>
</evidence>
<keyword evidence="3" id="KW-0378">Hydrolase</keyword>
<dbReference type="Gene3D" id="1.20.1270.50">
    <property type="entry name" value="Glycoside hydrolase family 38, central domain"/>
    <property type="match status" value="1"/>
</dbReference>
<accession>A0ABX6QIU4</accession>
<proteinExistence type="inferred from homology"/>
<dbReference type="SUPFAM" id="SSF74650">
    <property type="entry name" value="Galactose mutarotase-like"/>
    <property type="match status" value="1"/>
</dbReference>
<dbReference type="InterPro" id="IPR041147">
    <property type="entry name" value="GH38_C"/>
</dbReference>
<dbReference type="InterPro" id="IPR027291">
    <property type="entry name" value="Glyco_hydro_38_N_sf"/>
</dbReference>
<keyword evidence="4" id="KW-0326">Glycosidase</keyword>
<evidence type="ECO:0000313" key="6">
    <source>
        <dbReference type="EMBL" id="QLF68453.1"/>
    </source>
</evidence>
<dbReference type="SMART" id="SM00872">
    <property type="entry name" value="Alpha-mann_mid"/>
    <property type="match status" value="1"/>
</dbReference>
<sequence length="1020" mass="115920">MKTIRKLDNLLSKLGARIFRPLGETVPLRYRSAEYHGRQSAIEADRADWLEVTPDHIWGEPDGYYWFGGKVTLGSHSTGKRIVGRIEAAFGNVMGRSDPQCLVRVNGRIAQGGDANHREFLLTTSATESESFDILIEAGTIEDRRQLGFAVTLHEHDLQAEDIYYDLKVPLDVARLLAEDDPRRHFILRILNEAVDQIDLRDGNDLRFRSSLQRAKEIAAEIYQATDFENKPVVVVTGHTHIDVAWLWRVRETRQKMARSMATALALMEEFPDYRFMYNQCVLLDYLNEDYPELFDQISAHVSSGRFEIEGALWLEPDVNIAGGEALVRHILYGVDYHQRTFGVRPRMVWLPDTFGYSAALPQLMKKSGLDTFVTHKLSWNDTNRMPDEKLFWQGIDGSQVVAYFLTTQPYDSKSIGTTYCPNLKPTHVMGTWRRHGQQHVPGDLFLVYGHGDGGGGPTREMLHNIRRMEKGIPGCPKVVHGAMRPFFQKLIGEMQAHPERYPVWVGELYLEFHRGTLTSVAKNKRFNRLAEIALKELEFLAVLARREHGTPYPHDELRVLWDIVMLNQFHDILPGSSIGAVYEDSDRDYAHFFEKALTLRQSLLKALAPVGKASVINSASRTRSGLAFTTGQGQQSLHQADGTTIAAIAVTNVRPLTLSCLTDVATNSVASRLEVVTNRLANQYLEVRFDHHGRITSLRDKSRNREIIKAGYLANRLQAFRDMPAEYDAWDIDADFEDQCFEIDQLISMAVVEEGPLRAAIRFEWQYEHSRIVQIVALEHDARRLDIDTYIDWHEHNTLVKAAFPLELNAAAVDAEIQFGHVRRGTHRNTSWDRARFECSMQRWVDVAEPDFGIAFLNDCKYGYDAKGTTVRLTLLRSPTYPWPEADQGKHRFRYAVLLHDGDRGTVHNAAEDFNLPLQVTYDEGCSAEERQLAPLLEIEGTDVTIEAIKGAENGQATIVRLWQTTGCEVTRQIALNENVERACLTDLLEQELAPVPITKGKIELVFKPFEILTLKIES</sequence>
<evidence type="ECO:0000256" key="3">
    <source>
        <dbReference type="ARBA" id="ARBA00022801"/>
    </source>
</evidence>
<organism evidence="6 7">
    <name type="scientific">Peteryoungia desertarenae</name>
    <dbReference type="NCBI Taxonomy" id="1813451"/>
    <lineage>
        <taxon>Bacteria</taxon>
        <taxon>Pseudomonadati</taxon>
        <taxon>Pseudomonadota</taxon>
        <taxon>Alphaproteobacteria</taxon>
        <taxon>Hyphomicrobiales</taxon>
        <taxon>Rhizobiaceae</taxon>
        <taxon>Peteryoungia</taxon>
    </lineage>
</organism>
<dbReference type="Pfam" id="PF17677">
    <property type="entry name" value="Glyco_hydro38C2"/>
    <property type="match status" value="1"/>
</dbReference>
<feature type="domain" description="Glycoside hydrolase family 38 central" evidence="5">
    <location>
        <begin position="512"/>
        <end position="590"/>
    </location>
</feature>
<keyword evidence="7" id="KW-1185">Reference proteome</keyword>
<dbReference type="PANTHER" id="PTHR46017:SF1">
    <property type="entry name" value="ALPHA-MANNOSIDASE 2C1"/>
    <property type="match status" value="1"/>
</dbReference>
<dbReference type="Pfam" id="PF09261">
    <property type="entry name" value="Alpha-mann_mid"/>
    <property type="match status" value="1"/>
</dbReference>
<evidence type="ECO:0000256" key="1">
    <source>
        <dbReference type="ARBA" id="ARBA00009792"/>
    </source>
</evidence>
<dbReference type="RefSeq" id="WP_138288539.1">
    <property type="nucleotide sequence ID" value="NZ_CP058350.1"/>
</dbReference>
<dbReference type="InterPro" id="IPR011013">
    <property type="entry name" value="Gal_mutarotase_sf_dom"/>
</dbReference>
<dbReference type="InterPro" id="IPR037094">
    <property type="entry name" value="Glyco_hydro_38_cen_sf"/>
</dbReference>
<dbReference type="Proteomes" id="UP000308530">
    <property type="component" value="Chromosome"/>
</dbReference>
<dbReference type="Gene3D" id="2.60.40.2220">
    <property type="match status" value="1"/>
</dbReference>
<gene>
    <name evidence="6" type="ORF">FE840_002190</name>
</gene>
<dbReference type="EMBL" id="CP058350">
    <property type="protein sequence ID" value="QLF68453.1"/>
    <property type="molecule type" value="Genomic_DNA"/>
</dbReference>
<protein>
    <submittedName>
        <fullName evidence="6">Alpha-mannosidase</fullName>
    </submittedName>
</protein>